<keyword evidence="3" id="KW-0547">Nucleotide-binding</keyword>
<accession>A0AAT9GQE0</accession>
<evidence type="ECO:0000256" key="5">
    <source>
        <dbReference type="ARBA" id="ARBA00022840"/>
    </source>
</evidence>
<keyword evidence="4" id="KW-0418">Kinase</keyword>
<gene>
    <name evidence="7" type="primary">kdgK</name>
    <name evidence="7" type="ORF">SJAV_08430</name>
</gene>
<dbReference type="InterPro" id="IPR029056">
    <property type="entry name" value="Ribokinase-like"/>
</dbReference>
<dbReference type="GO" id="GO:0005524">
    <property type="term" value="F:ATP binding"/>
    <property type="evidence" value="ECO:0007669"/>
    <property type="project" value="UniProtKB-KW"/>
</dbReference>
<dbReference type="InterPro" id="IPR054939">
    <property type="entry name" value="KDG_KDGal_kin"/>
</dbReference>
<evidence type="ECO:0000256" key="3">
    <source>
        <dbReference type="ARBA" id="ARBA00022741"/>
    </source>
</evidence>
<dbReference type="EMBL" id="AP031322">
    <property type="protein sequence ID" value="BFH72899.1"/>
    <property type="molecule type" value="Genomic_DNA"/>
</dbReference>
<dbReference type="Gene3D" id="3.40.1190.20">
    <property type="match status" value="1"/>
</dbReference>
<dbReference type="Pfam" id="PF00294">
    <property type="entry name" value="PfkB"/>
    <property type="match status" value="1"/>
</dbReference>
<sequence length="319" mass="35708">MVFYKLLFMVKLVTLGEILIEFNSLTPGPLRHVNYFEKHVAGSEANYCVAFIKQGNECGIIARVGDDEFGYNAIEWLRGQGVDVSHIKIDPTAPTGIFFIQRHYPVPYKSDSIYYRKGSAGSKLSPEDVDENFIKSATLVHSTGITLAISTTAKEAVYKAFELASTRSFDTNIRLKLWSAEEAKKEILKLLSMYHLKFLITDIDDSKIIVGESDPDKVSKELSNYAEIIVMKLGPKGAIVYYDGKKYYSSGYQVLVEDVTGAGDALGGTFLSLYYKGFEIEKALDYAIVASTLNVMIRGDQENLPTTKDIEMFLRDMKK</sequence>
<dbReference type="PANTHER" id="PTHR43085">
    <property type="entry name" value="HEXOKINASE FAMILY MEMBER"/>
    <property type="match status" value="1"/>
</dbReference>
<dbReference type="KEGG" id="sjv:SJAV_08430"/>
<dbReference type="InterPro" id="IPR050306">
    <property type="entry name" value="PfkB_Carbo_kinase"/>
</dbReference>
<organism evidence="7">
    <name type="scientific">Sulfurisphaera javensis</name>
    <dbReference type="NCBI Taxonomy" id="2049879"/>
    <lineage>
        <taxon>Archaea</taxon>
        <taxon>Thermoproteota</taxon>
        <taxon>Thermoprotei</taxon>
        <taxon>Sulfolobales</taxon>
        <taxon>Sulfolobaceae</taxon>
        <taxon>Sulfurisphaera</taxon>
    </lineage>
</organism>
<evidence type="ECO:0000256" key="4">
    <source>
        <dbReference type="ARBA" id="ARBA00022777"/>
    </source>
</evidence>
<dbReference type="GO" id="GO:0016301">
    <property type="term" value="F:kinase activity"/>
    <property type="evidence" value="ECO:0007669"/>
    <property type="project" value="UniProtKB-KW"/>
</dbReference>
<reference evidence="7" key="1">
    <citation type="submission" date="2024-03" db="EMBL/GenBank/DDBJ databases">
        <title>Complete genome sequence of Sulfurisphaera javensis strain KD-1.</title>
        <authorList>
            <person name="Sakai H."/>
            <person name="Nur N."/>
            <person name="Suwanto A."/>
            <person name="Kurosawa N."/>
        </authorList>
    </citation>
    <scope>NUCLEOTIDE SEQUENCE</scope>
    <source>
        <strain evidence="7">KD-1</strain>
    </source>
</reference>
<proteinExistence type="inferred from homology"/>
<name>A0AAT9GQE0_9CREN</name>
<dbReference type="SUPFAM" id="SSF53613">
    <property type="entry name" value="Ribokinase-like"/>
    <property type="match status" value="1"/>
</dbReference>
<protein>
    <submittedName>
        <fullName evidence="7">Bifunctional 2-dehydro-3-deoxygluconokinase/2-dehydro-3-deoxygalactonoki nase</fullName>
    </submittedName>
</protein>
<dbReference type="NCBIfam" id="NF040938">
    <property type="entry name" value="KDG_KDGal_kin"/>
    <property type="match status" value="1"/>
</dbReference>
<dbReference type="PANTHER" id="PTHR43085:SF1">
    <property type="entry name" value="PSEUDOURIDINE KINASE-RELATED"/>
    <property type="match status" value="1"/>
</dbReference>
<dbReference type="CDD" id="cd01166">
    <property type="entry name" value="KdgK"/>
    <property type="match status" value="1"/>
</dbReference>
<dbReference type="InterPro" id="IPR011611">
    <property type="entry name" value="PfkB_dom"/>
</dbReference>
<evidence type="ECO:0000256" key="1">
    <source>
        <dbReference type="ARBA" id="ARBA00010688"/>
    </source>
</evidence>
<keyword evidence="2" id="KW-0808">Transferase</keyword>
<feature type="domain" description="Carbohydrate kinase PfkB" evidence="6">
    <location>
        <begin position="11"/>
        <end position="306"/>
    </location>
</feature>
<keyword evidence="5" id="KW-0067">ATP-binding</keyword>
<evidence type="ECO:0000256" key="2">
    <source>
        <dbReference type="ARBA" id="ARBA00022679"/>
    </source>
</evidence>
<evidence type="ECO:0000259" key="6">
    <source>
        <dbReference type="Pfam" id="PF00294"/>
    </source>
</evidence>
<dbReference type="AlphaFoldDB" id="A0AAT9GQE0"/>
<evidence type="ECO:0000313" key="7">
    <source>
        <dbReference type="EMBL" id="BFH72899.1"/>
    </source>
</evidence>
<comment type="similarity">
    <text evidence="1">Belongs to the carbohydrate kinase PfkB family.</text>
</comment>